<feature type="compositionally biased region" description="Basic and acidic residues" evidence="2">
    <location>
        <begin position="1086"/>
        <end position="1096"/>
    </location>
</feature>
<name>A0A6H0XQV8_9PEZI</name>
<keyword evidence="5" id="KW-1185">Reference proteome</keyword>
<evidence type="ECO:0000313" key="4">
    <source>
        <dbReference type="EMBL" id="QIW97092.1"/>
    </source>
</evidence>
<feature type="region of interest" description="Disordered" evidence="2">
    <location>
        <begin position="224"/>
        <end position="253"/>
    </location>
</feature>
<dbReference type="SUPFAM" id="SSF49265">
    <property type="entry name" value="Fibronectin type III"/>
    <property type="match status" value="1"/>
</dbReference>
<dbReference type="EMBL" id="CP051140">
    <property type="protein sequence ID" value="QIW97092.1"/>
    <property type="molecule type" value="Genomic_DNA"/>
</dbReference>
<dbReference type="InterPro" id="IPR013783">
    <property type="entry name" value="Ig-like_fold"/>
</dbReference>
<accession>A0A6H0XQV8</accession>
<gene>
    <name evidence="4" type="ORF">AMS68_002610</name>
</gene>
<feature type="compositionally biased region" description="Basic and acidic residues" evidence="2">
    <location>
        <begin position="921"/>
        <end position="931"/>
    </location>
</feature>
<feature type="compositionally biased region" description="Polar residues" evidence="2">
    <location>
        <begin position="1118"/>
        <end position="1129"/>
    </location>
</feature>
<dbReference type="OrthoDB" id="5572782at2759"/>
<dbReference type="PROSITE" id="PS50853">
    <property type="entry name" value="FN3"/>
    <property type="match status" value="1"/>
</dbReference>
<dbReference type="Gene3D" id="2.60.40.10">
    <property type="entry name" value="Immunoglobulins"/>
    <property type="match status" value="1"/>
</dbReference>
<protein>
    <recommendedName>
        <fullName evidence="3">Fibronectin type-III domain-containing protein</fullName>
    </recommendedName>
</protein>
<feature type="region of interest" description="Disordered" evidence="2">
    <location>
        <begin position="505"/>
        <end position="564"/>
    </location>
</feature>
<evidence type="ECO:0000256" key="2">
    <source>
        <dbReference type="SAM" id="MobiDB-lite"/>
    </source>
</evidence>
<feature type="compositionally biased region" description="Polar residues" evidence="2">
    <location>
        <begin position="658"/>
        <end position="677"/>
    </location>
</feature>
<feature type="compositionally biased region" description="Polar residues" evidence="2">
    <location>
        <begin position="540"/>
        <end position="550"/>
    </location>
</feature>
<feature type="domain" description="Fibronectin type-III" evidence="3">
    <location>
        <begin position="96"/>
        <end position="186"/>
    </location>
</feature>
<dbReference type="CDD" id="cd00063">
    <property type="entry name" value="FN3"/>
    <property type="match status" value="1"/>
</dbReference>
<keyword evidence="1" id="KW-0175">Coiled coil</keyword>
<sequence length="1138" mass="124410">MDSWFAGTAERPPGRHSQLFVHAADTGSTSNTPLLSSQSSIWTTHTIMYLQAVAVPLAFWFKPVCVCLALSWLCFRAYHVLHKPLEELASLLGFDIPLTPSVALADIKADGAIIHWSLPEKQKQKTSFKYEIHLNGALIDTVPAHESAVTISGLQTASFYIVRVALVSHLEFSSKSAPVRFRTKPASSADFFHHTSDGHETDHDGTQEPLLRVKSYRGLKDVTPASADDTTIPGLTREGSSVMGRGRSNTGRRVSPALIHDSEVKDNAGTVEGAGTVQQLTETLDTLRREQEEADRSAKEEEDEEIRLKEELIRERDELRAEVAEKEKASRNLKREVNIMERQNTAAQNDRTKAERMLQQKIQERQKLGEDTLRWAKEIEEFKLDAEKIKQEQVDTALKAEQDKVELRQQIADKMATIKTLEDDIKETTTEIRKVERSGKSPSPNGAEQHMSLVEQLQHDAEEDRQWKVRTYELQSQYTMAVQRLDQAQRFYYSNLQYLESMREKRRQDEAAVPSRELTSPSNGSERLPSRRDSQKSRRGNSGHNANESPRANPFAPAQSAFGNGSTTFTSAPLFAFNAITGNAGLEIPEDDRDRLTGGALMSPGAGEGLLPADLFTSEDKAINVLPLPGLGALPGLLPGLGQQMNHEPADQGPASPISINSRPASTFASPQASQQNLHHHLNSPEALIDSDRRSVRSNRSGRAPSGTNTGSRFSAMFGIRARAKNSSLDSPMSGVPLGKTHSHSMPRQDQGLPGLDSATRKRNSSLSGTMLDDEAPVDGSPDAQAQVRKRPFNLNPFNRDKTTDGWPSSFSPFGRKPTSPRPGSTHSGELPRPSFDSSRWGVDAWPSTDSGNGARASPLSLGGWNAPVNSSRTFLSRQPSRSTSVQYGGSGPPANILEDEADVLDPDLEPHLAPIGTKPADMDAADKQADNKLNPAAKDFKSFFSIGRNKNKAEGSSSRTSTPQATGKDSVDDESPPQSRKSRDARSLLTLESSNAESRRPSNELVLSPTYSNSEVAYSPQVGTGSLGKESFMQKITRKSSSSKFSLPTFKREKSRFDRDASVGSPSAPPVEDEEDAMSASVGSLKERESSEKSRANARSWSNVLKIGKKRAGGETPSISELSTASETTGDDGNDDT</sequence>
<dbReference type="InterPro" id="IPR036116">
    <property type="entry name" value="FN3_sf"/>
</dbReference>
<feature type="compositionally biased region" description="Basic and acidic residues" evidence="2">
    <location>
        <begin position="1051"/>
        <end position="1062"/>
    </location>
</feature>
<dbReference type="Proteomes" id="UP000503462">
    <property type="component" value="Chromosome 2"/>
</dbReference>
<feature type="compositionally biased region" description="Polar residues" evidence="2">
    <location>
        <begin position="955"/>
        <end position="968"/>
    </location>
</feature>
<evidence type="ECO:0000259" key="3">
    <source>
        <dbReference type="PROSITE" id="PS50853"/>
    </source>
</evidence>
<dbReference type="InterPro" id="IPR003961">
    <property type="entry name" value="FN3_dom"/>
</dbReference>
<feature type="region of interest" description="Disordered" evidence="2">
    <location>
        <begin position="642"/>
        <end position="1138"/>
    </location>
</feature>
<feature type="coiled-coil region" evidence="1">
    <location>
        <begin position="277"/>
        <end position="438"/>
    </location>
</feature>
<feature type="compositionally biased region" description="Polar residues" evidence="2">
    <location>
        <begin position="868"/>
        <end position="888"/>
    </location>
</feature>
<proteinExistence type="predicted"/>
<organism evidence="4 5">
    <name type="scientific">Peltaster fructicola</name>
    <dbReference type="NCBI Taxonomy" id="286661"/>
    <lineage>
        <taxon>Eukaryota</taxon>
        <taxon>Fungi</taxon>
        <taxon>Dikarya</taxon>
        <taxon>Ascomycota</taxon>
        <taxon>Pezizomycotina</taxon>
        <taxon>Dothideomycetes</taxon>
        <taxon>Dothideomycetes incertae sedis</taxon>
        <taxon>Peltaster</taxon>
    </lineage>
</organism>
<evidence type="ECO:0000256" key="1">
    <source>
        <dbReference type="SAM" id="Coils"/>
    </source>
</evidence>
<feature type="compositionally biased region" description="Acidic residues" evidence="2">
    <location>
        <begin position="898"/>
        <end position="908"/>
    </location>
</feature>
<evidence type="ECO:0000313" key="5">
    <source>
        <dbReference type="Proteomes" id="UP000503462"/>
    </source>
</evidence>
<feature type="compositionally biased region" description="Polar residues" evidence="2">
    <location>
        <begin position="1010"/>
        <end position="1025"/>
    </location>
</feature>
<reference evidence="4 5" key="1">
    <citation type="journal article" date="2016" name="Sci. Rep.">
        <title>Peltaster fructicola genome reveals evolution from an invasive phytopathogen to an ectophytic parasite.</title>
        <authorList>
            <person name="Xu C."/>
            <person name="Chen H."/>
            <person name="Gleason M.L."/>
            <person name="Xu J.R."/>
            <person name="Liu H."/>
            <person name="Zhang R."/>
            <person name="Sun G."/>
        </authorList>
    </citation>
    <scope>NUCLEOTIDE SEQUENCE [LARGE SCALE GENOMIC DNA]</scope>
    <source>
        <strain evidence="4 5">LNHT1506</strain>
    </source>
</reference>
<dbReference type="AlphaFoldDB" id="A0A6H0XQV8"/>